<sequence>MSQNQNRTQGNITGIFPGGPGKKSSDNENHDQLIDSPDGVPTFASDRVVDRDPYATPTSASDTMTGATSADVHSGYGHPGSGMSSSELHHNGQSHRKKDGFGGAEQFGTSRPEDLKRHPDEKKHDFNP</sequence>
<feature type="compositionally biased region" description="Basic and acidic residues" evidence="1">
    <location>
        <begin position="23"/>
        <end position="33"/>
    </location>
</feature>
<proteinExistence type="predicted"/>
<keyword evidence="3" id="KW-1185">Reference proteome</keyword>
<feature type="region of interest" description="Disordered" evidence="1">
    <location>
        <begin position="1"/>
        <end position="128"/>
    </location>
</feature>
<gene>
    <name evidence="2" type="ORF">PNOK_0059100</name>
</gene>
<dbReference type="AlphaFoldDB" id="A0A286UV95"/>
<evidence type="ECO:0000313" key="3">
    <source>
        <dbReference type="Proteomes" id="UP000217199"/>
    </source>
</evidence>
<feature type="compositionally biased region" description="Basic and acidic residues" evidence="1">
    <location>
        <begin position="111"/>
        <end position="128"/>
    </location>
</feature>
<evidence type="ECO:0000256" key="1">
    <source>
        <dbReference type="SAM" id="MobiDB-lite"/>
    </source>
</evidence>
<feature type="compositionally biased region" description="Polar residues" evidence="1">
    <location>
        <begin position="1"/>
        <end position="12"/>
    </location>
</feature>
<dbReference type="EMBL" id="NBII01000001">
    <property type="protein sequence ID" value="PAV23523.1"/>
    <property type="molecule type" value="Genomic_DNA"/>
</dbReference>
<name>A0A286UV95_9AGAM</name>
<dbReference type="OrthoDB" id="3260716at2759"/>
<reference evidence="2 3" key="1">
    <citation type="journal article" date="2017" name="Mol. Ecol.">
        <title>Comparative and population genomic landscape of Phellinus noxius: A hypervariable fungus causing root rot in trees.</title>
        <authorList>
            <person name="Chung C.L."/>
            <person name="Lee T.J."/>
            <person name="Akiba M."/>
            <person name="Lee H.H."/>
            <person name="Kuo T.H."/>
            <person name="Liu D."/>
            <person name="Ke H.M."/>
            <person name="Yokoi T."/>
            <person name="Roa M.B."/>
            <person name="Lu M.J."/>
            <person name="Chang Y.Y."/>
            <person name="Ann P.J."/>
            <person name="Tsai J.N."/>
            <person name="Chen C.Y."/>
            <person name="Tzean S.S."/>
            <person name="Ota Y."/>
            <person name="Hattori T."/>
            <person name="Sahashi N."/>
            <person name="Liou R.F."/>
            <person name="Kikuchi T."/>
            <person name="Tsai I.J."/>
        </authorList>
    </citation>
    <scope>NUCLEOTIDE SEQUENCE [LARGE SCALE GENOMIC DNA]</scope>
    <source>
        <strain evidence="2 3">FFPRI411160</strain>
    </source>
</reference>
<comment type="caution">
    <text evidence="2">The sequence shown here is derived from an EMBL/GenBank/DDBJ whole genome shotgun (WGS) entry which is preliminary data.</text>
</comment>
<organism evidence="2 3">
    <name type="scientific">Pyrrhoderma noxium</name>
    <dbReference type="NCBI Taxonomy" id="2282107"/>
    <lineage>
        <taxon>Eukaryota</taxon>
        <taxon>Fungi</taxon>
        <taxon>Dikarya</taxon>
        <taxon>Basidiomycota</taxon>
        <taxon>Agaricomycotina</taxon>
        <taxon>Agaricomycetes</taxon>
        <taxon>Hymenochaetales</taxon>
        <taxon>Hymenochaetaceae</taxon>
        <taxon>Pyrrhoderma</taxon>
    </lineage>
</organism>
<dbReference type="Proteomes" id="UP000217199">
    <property type="component" value="Unassembled WGS sequence"/>
</dbReference>
<feature type="compositionally biased region" description="Polar residues" evidence="1">
    <location>
        <begin position="56"/>
        <end position="68"/>
    </location>
</feature>
<accession>A0A286UV95</accession>
<dbReference type="InParanoid" id="A0A286UV95"/>
<evidence type="ECO:0000313" key="2">
    <source>
        <dbReference type="EMBL" id="PAV23523.1"/>
    </source>
</evidence>
<protein>
    <submittedName>
        <fullName evidence="2">Uncharacterized protein</fullName>
    </submittedName>
</protein>